<feature type="compositionally biased region" description="Polar residues" evidence="1">
    <location>
        <begin position="86"/>
        <end position="110"/>
    </location>
</feature>
<gene>
    <name evidence="3" type="ORF">BN863_34590</name>
</gene>
<dbReference type="PATRIC" id="fig|1347342.6.peg.3490"/>
<sequence>MSDKKNIDRLFQERLKDLDVTPHPEVWNGIEAKLKTQQKPKRVIPIWWRAAGIAAILLLFLALGNFIFNSKTSSNNTPNTILVDTPSFNNSDLKNESTVTSTPQEDTTTLKPLDSISKKSSHSPHNSINSTQIVNQSKKQNLNPFTKKNSPSTTEATAIVTNTPNTPSTSKHATTNTTIASGNKNSTTPFKRDTISKSISKQSIFTQEHPQIATNDVIKNAPELLNKNTTIDSLSIEDAIAATNTHPKVDNKLKKWDIHPNIAPVYYSSTGKGSHLDDQFISNSKSGEINTSYGVGIGYAINKKIKLRSGINNLKLSFNTNDVVLLENPGISSSRGVPNLQHVSKTNQSQNYSFLNANKVSTIQNSTFTSNNESGSINQNISYFELPLEVEYNILNKRIAINVIGGFSTFILEDNQIYSENNTSRILIGEATNINDFSFSTNFGIGFDYNFSKRFNFNLEPTFKYQLNAYNNTSGNFKPYIIGVYTGFSFKF</sequence>
<dbReference type="EMBL" id="HG315671">
    <property type="protein sequence ID" value="CDF81171.1"/>
    <property type="molecule type" value="Genomic_DNA"/>
</dbReference>
<dbReference type="HOGENOM" id="CLU_559843_0_0_10"/>
<dbReference type="STRING" id="1347342.BN863_34590"/>
<feature type="region of interest" description="Disordered" evidence="1">
    <location>
        <begin position="78"/>
        <end position="191"/>
    </location>
</feature>
<keyword evidence="2" id="KW-1133">Transmembrane helix</keyword>
<keyword evidence="2" id="KW-0812">Transmembrane</keyword>
<name>T2KRR9_FORAG</name>
<proteinExistence type="predicted"/>
<protein>
    <recommendedName>
        <fullName evidence="5">Outer membrane protein beta-barrel domain-containing protein</fullName>
    </recommendedName>
</protein>
<evidence type="ECO:0000256" key="2">
    <source>
        <dbReference type="SAM" id="Phobius"/>
    </source>
</evidence>
<evidence type="ECO:0000313" key="4">
    <source>
        <dbReference type="Proteomes" id="UP000016160"/>
    </source>
</evidence>
<dbReference type="RefSeq" id="WP_038532713.1">
    <property type="nucleotide sequence ID" value="NZ_HG315671.1"/>
</dbReference>
<dbReference type="InterPro" id="IPR011250">
    <property type="entry name" value="OMP/PagP_B-barrel"/>
</dbReference>
<dbReference type="AlphaFoldDB" id="T2KRR9"/>
<feature type="transmembrane region" description="Helical" evidence="2">
    <location>
        <begin position="46"/>
        <end position="68"/>
    </location>
</feature>
<organism evidence="3 4">
    <name type="scientific">Formosa agariphila (strain DSM 15362 / KCTC 12365 / LMG 23005 / KMM 3901 / M-2Alg 35-1)</name>
    <dbReference type="NCBI Taxonomy" id="1347342"/>
    <lineage>
        <taxon>Bacteria</taxon>
        <taxon>Pseudomonadati</taxon>
        <taxon>Bacteroidota</taxon>
        <taxon>Flavobacteriia</taxon>
        <taxon>Flavobacteriales</taxon>
        <taxon>Flavobacteriaceae</taxon>
        <taxon>Formosa</taxon>
    </lineage>
</organism>
<dbReference type="SUPFAM" id="SSF56925">
    <property type="entry name" value="OMPA-like"/>
    <property type="match status" value="1"/>
</dbReference>
<reference evidence="3 4" key="1">
    <citation type="journal article" date="2013" name="Appl. Environ. Microbiol.">
        <title>The genome of the alga-associated marine flavobacterium Formosa agariphila KMM 3901T reveals a broad potential for degradation of algal polysaccharides.</title>
        <authorList>
            <person name="Mann A.J."/>
            <person name="Hahnke R.L."/>
            <person name="Huang S."/>
            <person name="Werner J."/>
            <person name="Xing P."/>
            <person name="Barbeyron T."/>
            <person name="Huettel B."/>
            <person name="Stueber K."/>
            <person name="Reinhardt R."/>
            <person name="Harder J."/>
            <person name="Gloeckner F.O."/>
            <person name="Amann R.I."/>
            <person name="Teeling H."/>
        </authorList>
    </citation>
    <scope>NUCLEOTIDE SEQUENCE [LARGE SCALE GENOMIC DNA]</scope>
    <source>
        <strain evidence="4">DSM 15362 / KCTC 12365 / LMG 23005 / KMM 3901</strain>
    </source>
</reference>
<accession>T2KRR9</accession>
<evidence type="ECO:0000256" key="1">
    <source>
        <dbReference type="SAM" id="MobiDB-lite"/>
    </source>
</evidence>
<evidence type="ECO:0000313" key="3">
    <source>
        <dbReference type="EMBL" id="CDF81171.1"/>
    </source>
</evidence>
<dbReference type="OrthoDB" id="1113942at2"/>
<evidence type="ECO:0008006" key="5">
    <source>
        <dbReference type="Google" id="ProtNLM"/>
    </source>
</evidence>
<dbReference type="Proteomes" id="UP000016160">
    <property type="component" value="Chromosome"/>
</dbReference>
<feature type="compositionally biased region" description="Polar residues" evidence="1">
    <location>
        <begin position="123"/>
        <end position="189"/>
    </location>
</feature>
<keyword evidence="2" id="KW-0472">Membrane</keyword>
<keyword evidence="4" id="KW-1185">Reference proteome</keyword>
<dbReference type="eggNOG" id="COG3266">
    <property type="taxonomic scope" value="Bacteria"/>
</dbReference>